<accession>A0A376WUH8</accession>
<dbReference type="CDD" id="cd05401">
    <property type="entry name" value="NT_GlnE_GlnD_like"/>
    <property type="match status" value="1"/>
</dbReference>
<organism evidence="2 3">
    <name type="scientific">Escherichia coli</name>
    <dbReference type="NCBI Taxonomy" id="562"/>
    <lineage>
        <taxon>Bacteria</taxon>
        <taxon>Pseudomonadati</taxon>
        <taxon>Pseudomonadota</taxon>
        <taxon>Gammaproteobacteria</taxon>
        <taxon>Enterobacterales</taxon>
        <taxon>Enterobacteriaceae</taxon>
        <taxon>Escherichia</taxon>
    </lineage>
</organism>
<dbReference type="InterPro" id="IPR005190">
    <property type="entry name" value="GlnE_rpt_dom"/>
</dbReference>
<evidence type="ECO:0000313" key="3">
    <source>
        <dbReference type="Proteomes" id="UP000254503"/>
    </source>
</evidence>
<gene>
    <name evidence="2" type="primary">glnE_2</name>
    <name evidence="2" type="ORF">NCTC9045_00852</name>
</gene>
<dbReference type="Proteomes" id="UP000254503">
    <property type="component" value="Unassembled WGS sequence"/>
</dbReference>
<feature type="domain" description="Glutamate-ammonia ligase adenylyltransferase repeated" evidence="1">
    <location>
        <begin position="1"/>
        <end position="98"/>
    </location>
</feature>
<dbReference type="GO" id="GO:0005829">
    <property type="term" value="C:cytosol"/>
    <property type="evidence" value="ECO:0007669"/>
    <property type="project" value="TreeGrafter"/>
</dbReference>
<dbReference type="Pfam" id="PF03710">
    <property type="entry name" value="GlnE"/>
    <property type="match status" value="1"/>
</dbReference>
<keyword evidence="2" id="KW-0808">Transferase</keyword>
<dbReference type="SUPFAM" id="SSF81301">
    <property type="entry name" value="Nucleotidyltransferase"/>
    <property type="match status" value="1"/>
</dbReference>
<protein>
    <submittedName>
        <fullName evidence="2">Bifunctional glutamine-synthetase adenylyltransferase/deadenyltransferase</fullName>
        <ecNumber evidence="2">2.7.7.42</ecNumber>
    </submittedName>
</protein>
<name>A0A376WUH8_ECOLX</name>
<proteinExistence type="predicted"/>
<dbReference type="AlphaFoldDB" id="A0A376WUH8"/>
<reference evidence="2 3" key="1">
    <citation type="submission" date="2018-06" db="EMBL/GenBank/DDBJ databases">
        <authorList>
            <consortium name="Pathogen Informatics"/>
            <person name="Doyle S."/>
        </authorList>
    </citation>
    <scope>NUCLEOTIDE SEQUENCE [LARGE SCALE GENOMIC DNA]</scope>
    <source>
        <strain evidence="2 3">NCTC9045</strain>
    </source>
</reference>
<dbReference type="GO" id="GO:0008882">
    <property type="term" value="F:[glutamate-ammonia-ligase] adenylyltransferase activity"/>
    <property type="evidence" value="ECO:0007669"/>
    <property type="project" value="UniProtKB-EC"/>
</dbReference>
<dbReference type="InterPro" id="IPR023057">
    <property type="entry name" value="GlnE"/>
</dbReference>
<sequence>MGTPCNAQGEAQPLLILGMGKLGGGELNFSSDIDLIFAWPEHGCTQGGRRELDNAQFFTRMGQRLIKVLDQPTQDGFVYRVDMRLRPFGESGPLVLSLPRWKIITRSRGATGALRDGQGADYGR</sequence>
<dbReference type="Gene3D" id="3.30.460.10">
    <property type="entry name" value="Beta Polymerase, domain 2"/>
    <property type="match status" value="1"/>
</dbReference>
<dbReference type="EMBL" id="UGDD01000002">
    <property type="protein sequence ID" value="STJ53031.1"/>
    <property type="molecule type" value="Genomic_DNA"/>
</dbReference>
<evidence type="ECO:0000313" key="2">
    <source>
        <dbReference type="EMBL" id="STJ53031.1"/>
    </source>
</evidence>
<evidence type="ECO:0000259" key="1">
    <source>
        <dbReference type="Pfam" id="PF03710"/>
    </source>
</evidence>
<dbReference type="InterPro" id="IPR043519">
    <property type="entry name" value="NT_sf"/>
</dbReference>
<dbReference type="GO" id="GO:0000820">
    <property type="term" value="P:regulation of glutamine family amino acid metabolic process"/>
    <property type="evidence" value="ECO:0007669"/>
    <property type="project" value="TreeGrafter"/>
</dbReference>
<keyword evidence="2" id="KW-0548">Nucleotidyltransferase</keyword>
<dbReference type="PANTHER" id="PTHR30621">
    <property type="entry name" value="GLUTAMINE SYNTHETASE ADENYLYLTRANSFERASE"/>
    <property type="match status" value="1"/>
</dbReference>
<dbReference type="PANTHER" id="PTHR30621:SF0">
    <property type="entry name" value="BIFUNCTIONAL GLUTAMINE SYNTHETASE ADENYLYLTRANSFERASE_ADENYLYL-REMOVING ENZYME"/>
    <property type="match status" value="1"/>
</dbReference>
<dbReference type="EC" id="2.7.7.42" evidence="2"/>